<feature type="compositionally biased region" description="Low complexity" evidence="2">
    <location>
        <begin position="988"/>
        <end position="1000"/>
    </location>
</feature>
<comment type="similarity">
    <text evidence="1">Belongs to the NPR3 family.</text>
</comment>
<dbReference type="PANTHER" id="PTHR13153">
    <property type="entry name" value="CGTHBA PROTEIN -14 GENE PROTEIN"/>
    <property type="match status" value="1"/>
</dbReference>
<feature type="compositionally biased region" description="Basic residues" evidence="2">
    <location>
        <begin position="735"/>
        <end position="744"/>
    </location>
</feature>
<feature type="compositionally biased region" description="Acidic residues" evidence="2">
    <location>
        <begin position="1097"/>
        <end position="1109"/>
    </location>
</feature>
<feature type="compositionally biased region" description="Polar residues" evidence="2">
    <location>
        <begin position="906"/>
        <end position="918"/>
    </location>
</feature>
<feature type="compositionally biased region" description="Basic and acidic residues" evidence="2">
    <location>
        <begin position="1110"/>
        <end position="1124"/>
    </location>
</feature>
<evidence type="ECO:0000256" key="2">
    <source>
        <dbReference type="SAM" id="MobiDB-lite"/>
    </source>
</evidence>
<feature type="compositionally biased region" description="Basic and acidic residues" evidence="2">
    <location>
        <begin position="745"/>
        <end position="819"/>
    </location>
</feature>
<feature type="region of interest" description="Disordered" evidence="2">
    <location>
        <begin position="869"/>
        <end position="958"/>
    </location>
</feature>
<evidence type="ECO:0000259" key="3">
    <source>
        <dbReference type="Pfam" id="PF24064"/>
    </source>
</evidence>
<feature type="compositionally biased region" description="Basic and acidic residues" evidence="2">
    <location>
        <begin position="157"/>
        <end position="176"/>
    </location>
</feature>
<feature type="region of interest" description="Disordered" evidence="2">
    <location>
        <begin position="728"/>
        <end position="822"/>
    </location>
</feature>
<feature type="compositionally biased region" description="Low complexity" evidence="2">
    <location>
        <begin position="1042"/>
        <end position="1065"/>
    </location>
</feature>
<feature type="compositionally biased region" description="Basic and acidic residues" evidence="2">
    <location>
        <begin position="52"/>
        <end position="69"/>
    </location>
</feature>
<feature type="compositionally biased region" description="Acidic residues" evidence="2">
    <location>
        <begin position="255"/>
        <end position="266"/>
    </location>
</feature>
<dbReference type="Pfam" id="PF24064">
    <property type="entry name" value="HTH_NPRL3"/>
    <property type="match status" value="1"/>
</dbReference>
<feature type="region of interest" description="Disordered" evidence="2">
    <location>
        <begin position="244"/>
        <end position="337"/>
    </location>
</feature>
<feature type="compositionally biased region" description="Basic residues" evidence="2">
    <location>
        <begin position="888"/>
        <end position="902"/>
    </location>
</feature>
<feature type="domain" description="GATOR1 complex protein NPRL3 C-terminal HTH" evidence="3">
    <location>
        <begin position="1286"/>
        <end position="1347"/>
    </location>
</feature>
<feature type="compositionally biased region" description="Polar residues" evidence="2">
    <location>
        <begin position="947"/>
        <end position="958"/>
    </location>
</feature>
<proteinExistence type="inferred from homology"/>
<reference evidence="4" key="1">
    <citation type="journal article" date="2014" name="Genome Biol. Evol.">
        <title>Gene Loss Rather Than Gene Gain Is Associated with a Host Jump from Monocots to Dicots in the Smut Fungus Melanopsichium pennsylvanicum.</title>
        <authorList>
            <person name="Sharma R."/>
            <person name="Mishra B."/>
            <person name="Runge F."/>
            <person name="Thines M."/>
        </authorList>
    </citation>
    <scope>NUCLEOTIDE SEQUENCE</scope>
    <source>
        <strain evidence="4">4</strain>
    </source>
</reference>
<feature type="compositionally biased region" description="Polar residues" evidence="2">
    <location>
        <begin position="84"/>
        <end position="93"/>
    </location>
</feature>
<feature type="compositionally biased region" description="Basic and acidic residues" evidence="2">
    <location>
        <begin position="186"/>
        <end position="195"/>
    </location>
</feature>
<feature type="compositionally biased region" description="Polar residues" evidence="2">
    <location>
        <begin position="1008"/>
        <end position="1019"/>
    </location>
</feature>
<feature type="region of interest" description="Disordered" evidence="2">
    <location>
        <begin position="551"/>
        <end position="573"/>
    </location>
</feature>
<feature type="compositionally biased region" description="Polar residues" evidence="2">
    <location>
        <begin position="320"/>
        <end position="337"/>
    </location>
</feature>
<feature type="compositionally biased region" description="Low complexity" evidence="2">
    <location>
        <begin position="1194"/>
        <end position="1219"/>
    </location>
</feature>
<evidence type="ECO:0000313" key="4">
    <source>
        <dbReference type="EMBL" id="CDI53837.1"/>
    </source>
</evidence>
<evidence type="ECO:0000256" key="1">
    <source>
        <dbReference type="ARBA" id="ARBA00010546"/>
    </source>
</evidence>
<feature type="compositionally biased region" description="Polar residues" evidence="2">
    <location>
        <begin position="115"/>
        <end position="127"/>
    </location>
</feature>
<dbReference type="PANTHER" id="PTHR13153:SF5">
    <property type="entry name" value="GATOR COMPLEX PROTEIN NPRL3"/>
    <property type="match status" value="1"/>
</dbReference>
<dbReference type="InterPro" id="IPR005365">
    <property type="entry name" value="Npr3"/>
</dbReference>
<name>A0A077R4Q7_9BASI</name>
<dbReference type="GO" id="GO:1904262">
    <property type="term" value="P:negative regulation of TORC1 signaling"/>
    <property type="evidence" value="ECO:0007669"/>
    <property type="project" value="TreeGrafter"/>
</dbReference>
<feature type="region of interest" description="Disordered" evidence="2">
    <location>
        <begin position="978"/>
        <end position="1252"/>
    </location>
</feature>
<feature type="region of interest" description="Disordered" evidence="2">
    <location>
        <begin position="42"/>
        <end position="195"/>
    </location>
</feature>
<feature type="compositionally biased region" description="Basic and acidic residues" evidence="2">
    <location>
        <begin position="978"/>
        <end position="987"/>
    </location>
</feature>
<dbReference type="GO" id="GO:0038202">
    <property type="term" value="P:TORC1 signaling"/>
    <property type="evidence" value="ECO:0007669"/>
    <property type="project" value="TreeGrafter"/>
</dbReference>
<feature type="compositionally biased region" description="Basic and acidic residues" evidence="2">
    <location>
        <begin position="869"/>
        <end position="887"/>
    </location>
</feature>
<dbReference type="GO" id="GO:1990130">
    <property type="term" value="C:GATOR1 complex"/>
    <property type="evidence" value="ECO:0007669"/>
    <property type="project" value="TreeGrafter"/>
</dbReference>
<organism evidence="4">
    <name type="scientific">Melanopsichium pennsylvanicum 4</name>
    <dbReference type="NCBI Taxonomy" id="1398559"/>
    <lineage>
        <taxon>Eukaryota</taxon>
        <taxon>Fungi</taxon>
        <taxon>Dikarya</taxon>
        <taxon>Basidiomycota</taxon>
        <taxon>Ustilaginomycotina</taxon>
        <taxon>Ustilaginomycetes</taxon>
        <taxon>Ustilaginales</taxon>
        <taxon>Ustilaginaceae</taxon>
        <taxon>Melanopsichium</taxon>
    </lineage>
</organism>
<feature type="compositionally biased region" description="Acidic residues" evidence="2">
    <location>
        <begin position="94"/>
        <end position="107"/>
    </location>
</feature>
<dbReference type="GO" id="GO:0034198">
    <property type="term" value="P:cellular response to amino acid starvation"/>
    <property type="evidence" value="ECO:0007669"/>
    <property type="project" value="TreeGrafter"/>
</dbReference>
<dbReference type="EMBL" id="HG529594">
    <property type="protein sequence ID" value="CDI53837.1"/>
    <property type="molecule type" value="Genomic_DNA"/>
</dbReference>
<dbReference type="InterPro" id="IPR056603">
    <property type="entry name" value="HTH_NPRL3"/>
</dbReference>
<feature type="compositionally biased region" description="Low complexity" evidence="2">
    <location>
        <begin position="143"/>
        <end position="156"/>
    </location>
</feature>
<sequence length="1352" mass="150049">MSEPLLGVILATSSSRGSHIVFRWPNNPKLFKRYSKVKYYTDAPSSQRAHRHLDDELDPVRQKAKWDRHDEDDDDQNDIHSDGAGQSDTPSSSDLEDSDGTMADDDEVRSIRNGAETTTSHSRSNAGNAAASTSRSKSKPRKPIMSSLEESSQSVRSNDRQNKDKDSGDNHNRTAPDSDAGTSKELSPEEKARREERAAMAYKTYLGYDIEILASILNPRPELAHQKFELIVDDLAFLGHPVSASKGGVWGEQDNFQDDDEEDGNDETGKPGQTQQRGRSGLRKEIRPYDLPDGEDSTKDTAGSSTKNDRLDSNLVAKSRSMSRTRSNQGPTDSYSSRSFAPLTQFHLVLVLDRPDPSTIMSGMDLSSWLQLFYDNIVFKMTAALFAEQSKAHYVGRETEKLLALRERCMDDGQAYAAYAAQCLGISSLARCIRDLHKSISTSSDAFLTINDRIEVHLQLPPILQDPTNLPKTVDIETELDPNDPIFLSGGGFAGLGKEGADEDGGGGTYDRLLDLAPHQLSFEEWCRTTGPYLLPWKTLLLLHDQADEPALRGRGGSPGNSSPKLASPSGTQDAHGFEQLARNFTSLFRPNLYHSLNFSEVADMLGWDLYEDVYPMIRHLIYYRQAHVIDVPRPGHVYVISPLFDFARLGPLSRIWAQTFPDLAPLPVLLSQLSSSCKALSALFPARHQRELALDVLLWLLRREVVVKMHVRLRLIATEAIKRRTAERRIERHERHRKRRGKKQERAAKVEARRMKKSQLEEKEKRKAAELVRKKEKEARKMGAVEERGRSRDRDRSRSVDARRKVEEGMVEGEKGSDDLAMDDATNEREVHTLEQTVPRPLILTHPDSVAEAAAAAAAIAGRSGAEELRCTSRERGSHQHDLDHRDHHHRHQHHHHRHRDKSTSDSTISTEPSTAATGRKPIAIAAKGQPFSELKFERRPVLRSRSPSTAVLPTPTSTAALSVSFSTLYSNNRGELGELGRRARADTATSSTSSSSRPTRPEALSMTPNTSQQSRPTTPIVIGRNLPSHIRDRSAGGGSNVSSSVEGGSVPRRARRAVSSAGAGAIGGWKKGARSRSPSRARMRVKGFGVGAQVEVDEDKSAEDEDDRGSIGDDEKEKKDNEAENNASGKVTSKLNALGLKGEDAGKVGMSRRRISAASERPDLPAPSESGSDVEGKEGHSSGCDCCRYTQSDPSSSACSSSSSGEMTTSDMSLSSELDSDSEDDPLSSSLVRPPRKRQSKYSYESDPKSRPNLYRSITMCTATTTDETEDFIESLIIEPSRASRRENEYIATMVEGKDAATVKNFFRLLPYLNGKHTIDEIEYRVRMRRRDIRRLLAVFREYVVTFMHP</sequence>
<accession>A0A077R4Q7</accession>
<dbReference type="GO" id="GO:0010508">
    <property type="term" value="P:positive regulation of autophagy"/>
    <property type="evidence" value="ECO:0007669"/>
    <property type="project" value="TreeGrafter"/>
</dbReference>
<feature type="compositionally biased region" description="Basic residues" evidence="2">
    <location>
        <begin position="1073"/>
        <end position="1087"/>
    </location>
</feature>
<dbReference type="Pfam" id="PF03666">
    <property type="entry name" value="NPR3"/>
    <property type="match status" value="1"/>
</dbReference>
<protein>
    <recommendedName>
        <fullName evidence="3">GATOR1 complex protein NPRL3 C-terminal HTH domain-containing protein</fullName>
    </recommendedName>
</protein>